<evidence type="ECO:0008006" key="3">
    <source>
        <dbReference type="Google" id="ProtNLM"/>
    </source>
</evidence>
<accession>A0ABQ3RF26</accession>
<dbReference type="Proteomes" id="UP000646738">
    <property type="component" value="Unassembled WGS sequence"/>
</dbReference>
<dbReference type="Pfam" id="PF05655">
    <property type="entry name" value="AvrD"/>
    <property type="match status" value="1"/>
</dbReference>
<dbReference type="RefSeq" id="WP_189990415.1">
    <property type="nucleotide sequence ID" value="NZ_BNCB01000002.1"/>
</dbReference>
<evidence type="ECO:0000313" key="2">
    <source>
        <dbReference type="Proteomes" id="UP000646738"/>
    </source>
</evidence>
<proteinExistence type="predicted"/>
<protein>
    <recommendedName>
        <fullName evidence="3">Avirulence D protein (AvrD)</fullName>
    </recommendedName>
</protein>
<reference evidence="2" key="1">
    <citation type="submission" date="2023-07" db="EMBL/GenBank/DDBJ databases">
        <title>Whole genome shotgun sequence of Streptomyces achromogenes subsp. rubradiris NBRC 14000.</title>
        <authorList>
            <person name="Komaki H."/>
            <person name="Tamura T."/>
        </authorList>
    </citation>
    <scope>NUCLEOTIDE SEQUENCE [LARGE SCALE GENOMIC DNA]</scope>
    <source>
        <strain evidence="2">NBRC 14000</strain>
    </source>
</reference>
<dbReference type="EMBL" id="BNEA01000015">
    <property type="protein sequence ID" value="GHI54440.1"/>
    <property type="molecule type" value="Genomic_DNA"/>
</dbReference>
<comment type="caution">
    <text evidence="1">The sequence shown here is derived from an EMBL/GenBank/DDBJ whole genome shotgun (WGS) entry which is preliminary data.</text>
</comment>
<evidence type="ECO:0000313" key="1">
    <source>
        <dbReference type="EMBL" id="GHI54440.1"/>
    </source>
</evidence>
<keyword evidence="2" id="KW-1185">Reference proteome</keyword>
<dbReference type="InterPro" id="IPR008799">
    <property type="entry name" value="Pseudomon_AvrD"/>
</dbReference>
<name>A0ABQ3RF26_STRRR</name>
<organism evidence="1 2">
    <name type="scientific">Streptomyces rubradiris</name>
    <name type="common">Streptomyces achromogenes subsp. rubradiris</name>
    <dbReference type="NCBI Taxonomy" id="285531"/>
    <lineage>
        <taxon>Bacteria</taxon>
        <taxon>Bacillati</taxon>
        <taxon>Actinomycetota</taxon>
        <taxon>Actinomycetes</taxon>
        <taxon>Kitasatosporales</taxon>
        <taxon>Streptomycetaceae</taxon>
        <taxon>Streptomyces</taxon>
    </lineage>
</organism>
<gene>
    <name evidence="1" type="primary">mmyD_2</name>
    <name evidence="1" type="ORF">Srubr_42860</name>
</gene>
<sequence>MSVRSLPVTRSVDDYLGPGDNRFFGAGFRRIRHALRGITVTSPAPGAGRLRATAALSYPPDWSAKPGKAPLRPHLSSIDALVLGVQLCEIMLTHAHGLDGELRRAMWLRHYEMRSGASPQEELADFPAELRLVSTTRCPDPLSSAALSVLDCRIGSLRVRFEIVHPGTPHRAGDMTYASVEEALGPAAQRFYGERYKLRAHRIDDIRLDPAAPRLTALVAVTARGRQDAPDPGLGGAFPHTLSMVDATIVLAQTAQILLYDLDGIDRADSNTLWMRRISMTAGSPAQPMLHPFVGATSIERSKTLTMAGRPWRTADFAGDLQGIHADYSLAHQLPGPNAPAH</sequence>